<dbReference type="InterPro" id="IPR036779">
    <property type="entry name" value="LysM_dom_sf"/>
</dbReference>
<evidence type="ECO:0000313" key="3">
    <source>
        <dbReference type="Proteomes" id="UP000069632"/>
    </source>
</evidence>
<dbReference type="PANTHER" id="PTHR34700">
    <property type="entry name" value="POTASSIUM BINDING PROTEIN KBP"/>
    <property type="match status" value="1"/>
</dbReference>
<dbReference type="RefSeq" id="WP_075539847.1">
    <property type="nucleotide sequence ID" value="NZ_CP053844.1"/>
</dbReference>
<dbReference type="EMBL" id="FIZP01000001">
    <property type="protein sequence ID" value="CZE45888.1"/>
    <property type="molecule type" value="Genomic_DNA"/>
</dbReference>
<dbReference type="NCBIfam" id="NF008399">
    <property type="entry name" value="PRK11198.1"/>
    <property type="match status" value="1"/>
</dbReference>
<name>A0A128ECD9_9BACT</name>
<feature type="domain" description="LysM" evidence="1">
    <location>
        <begin position="88"/>
        <end position="137"/>
    </location>
</feature>
<dbReference type="Proteomes" id="UP000069632">
    <property type="component" value="Unassembled WGS sequence"/>
</dbReference>
<dbReference type="SUPFAM" id="SSF54106">
    <property type="entry name" value="LysM domain"/>
    <property type="match status" value="1"/>
</dbReference>
<dbReference type="AlphaFoldDB" id="A0A128ECD9"/>
<evidence type="ECO:0000313" key="2">
    <source>
        <dbReference type="EMBL" id="CZE45888.1"/>
    </source>
</evidence>
<keyword evidence="3" id="KW-1185">Reference proteome</keyword>
<dbReference type="CDD" id="cd00118">
    <property type="entry name" value="LysM"/>
    <property type="match status" value="1"/>
</dbReference>
<dbReference type="Pfam" id="PF01476">
    <property type="entry name" value="LysM"/>
    <property type="match status" value="1"/>
</dbReference>
<sequence length="142" mass="15865">MGLLSFAIDAGKKLLGLGDDEGKIKEEIKLSSQTMPIENLEVKVEGDTVVLKGDGSQEAKEKAALIAGNIEGIKKVEFEGVRDESDENYYEIQKGDNLSKISKKFYGNPNLYNKIFEANREVIKDMDLIYPGQKIRIPKLEK</sequence>
<dbReference type="Gene3D" id="3.10.350.10">
    <property type="entry name" value="LysM domain"/>
    <property type="match status" value="1"/>
</dbReference>
<dbReference type="PANTHER" id="PTHR34700:SF8">
    <property type="entry name" value="POTASSIUM BINDING PROTEIN KBP"/>
    <property type="match status" value="1"/>
</dbReference>
<dbReference type="SMART" id="SM00257">
    <property type="entry name" value="LysM"/>
    <property type="match status" value="1"/>
</dbReference>
<dbReference type="PROSITE" id="PS51782">
    <property type="entry name" value="LYSM"/>
    <property type="match status" value="1"/>
</dbReference>
<dbReference type="InterPro" id="IPR007055">
    <property type="entry name" value="BON_dom"/>
</dbReference>
<gene>
    <name evidence="2" type="primary">ygaU</name>
    <name evidence="2" type="ORF">ERS672216_00084</name>
</gene>
<dbReference type="InterPro" id="IPR018392">
    <property type="entry name" value="LysM"/>
</dbReference>
<proteinExistence type="predicted"/>
<protein>
    <submittedName>
        <fullName evidence="2">LysM domain/BON superfamily protein</fullName>
    </submittedName>
</protein>
<dbReference type="OrthoDB" id="9813091at2"/>
<organism evidence="2 3">
    <name type="scientific">Campylobacter geochelonis</name>
    <dbReference type="NCBI Taxonomy" id="1780362"/>
    <lineage>
        <taxon>Bacteria</taxon>
        <taxon>Pseudomonadati</taxon>
        <taxon>Campylobacterota</taxon>
        <taxon>Epsilonproteobacteria</taxon>
        <taxon>Campylobacterales</taxon>
        <taxon>Campylobacteraceae</taxon>
        <taxon>Campylobacter</taxon>
    </lineage>
</organism>
<accession>A0A128ECD9</accession>
<evidence type="ECO:0000259" key="1">
    <source>
        <dbReference type="PROSITE" id="PS51782"/>
    </source>
</evidence>
<dbReference type="InterPro" id="IPR052196">
    <property type="entry name" value="Bact_Kbp"/>
</dbReference>
<reference evidence="2 3" key="1">
    <citation type="submission" date="2016-02" db="EMBL/GenBank/DDBJ databases">
        <authorList>
            <consortium name="Pathogen Informatics"/>
        </authorList>
    </citation>
    <scope>NUCLEOTIDE SEQUENCE [LARGE SCALE GENOMIC DNA]</scope>
    <source>
        <strain evidence="2 3">RC20</strain>
    </source>
</reference>
<dbReference type="Pfam" id="PF04972">
    <property type="entry name" value="BON"/>
    <property type="match status" value="1"/>
</dbReference>